<feature type="transmembrane region" description="Helical" evidence="1">
    <location>
        <begin position="184"/>
        <end position="206"/>
    </location>
</feature>
<feature type="transmembrane region" description="Helical" evidence="1">
    <location>
        <begin position="560"/>
        <end position="577"/>
    </location>
</feature>
<name>A0A0G0HBU3_9BACT</name>
<feature type="transmembrane region" description="Helical" evidence="1">
    <location>
        <begin position="349"/>
        <end position="370"/>
    </location>
</feature>
<proteinExistence type="predicted"/>
<evidence type="ECO:0000313" key="3">
    <source>
        <dbReference type="Proteomes" id="UP000034333"/>
    </source>
</evidence>
<feature type="transmembrane region" description="Helical" evidence="1">
    <location>
        <begin position="317"/>
        <end position="337"/>
    </location>
</feature>
<accession>A0A0G0HBU3</accession>
<keyword evidence="1" id="KW-1133">Transmembrane helix</keyword>
<feature type="transmembrane region" description="Helical" evidence="1">
    <location>
        <begin position="485"/>
        <end position="509"/>
    </location>
</feature>
<feature type="transmembrane region" description="Helical" evidence="1">
    <location>
        <begin position="647"/>
        <end position="666"/>
    </location>
</feature>
<dbReference type="AlphaFoldDB" id="A0A0G0HBU3"/>
<gene>
    <name evidence="2" type="ORF">US58_C0014G0025</name>
</gene>
<feature type="transmembrane region" description="Helical" evidence="1">
    <location>
        <begin position="284"/>
        <end position="305"/>
    </location>
</feature>
<feature type="transmembrane region" description="Helical" evidence="1">
    <location>
        <begin position="734"/>
        <end position="752"/>
    </location>
</feature>
<feature type="transmembrane region" description="Helical" evidence="1">
    <location>
        <begin position="12"/>
        <end position="32"/>
    </location>
</feature>
<feature type="transmembrane region" description="Helical" evidence="1">
    <location>
        <begin position="382"/>
        <end position="407"/>
    </location>
</feature>
<reference evidence="2 3" key="1">
    <citation type="journal article" date="2015" name="Nature">
        <title>rRNA introns, odd ribosomes, and small enigmatic genomes across a large radiation of phyla.</title>
        <authorList>
            <person name="Brown C.T."/>
            <person name="Hug L.A."/>
            <person name="Thomas B.C."/>
            <person name="Sharon I."/>
            <person name="Castelle C.J."/>
            <person name="Singh A."/>
            <person name="Wilkins M.J."/>
            <person name="Williams K.H."/>
            <person name="Banfield J.F."/>
        </authorList>
    </citation>
    <scope>NUCLEOTIDE SEQUENCE [LARGE SCALE GENOMIC DNA]</scope>
</reference>
<organism evidence="2 3">
    <name type="scientific">Candidatus Magasanikbacteria bacterium GW2011_GWA2_37_8</name>
    <dbReference type="NCBI Taxonomy" id="1619036"/>
    <lineage>
        <taxon>Bacteria</taxon>
        <taxon>Candidatus Magasanikiibacteriota</taxon>
    </lineage>
</organism>
<evidence type="ECO:0000256" key="1">
    <source>
        <dbReference type="SAM" id="Phobius"/>
    </source>
</evidence>
<dbReference type="EMBL" id="LBTN01000014">
    <property type="protein sequence ID" value="KKQ40663.1"/>
    <property type="molecule type" value="Genomic_DNA"/>
</dbReference>
<comment type="caution">
    <text evidence="2">The sequence shown here is derived from an EMBL/GenBank/DDBJ whole genome shotgun (WGS) entry which is preliminary data.</text>
</comment>
<sequence>MVDFRSLKIILLDKAIFIFFVFIFLFIIFFAGNCLSAISSRRTLADAKITLNFDHDRKENINVFAKLARAHNNTGLLKTNTSTWQASGIFIERLVIAIDKKIVSDLKSVVITLDKKSFYYDQNSLFSQWKQSSPREYGYKVSDNNMLVLESPDSLYLERSRIPIKNHFFSSLINWRGDQLIYRFTWLALFSSLIVWVWLLLAYLIYHLYFRRKLDSSNIIKDDAIGVKLSAIVFLTIFVEIIIITVIKKFYNPDVSLILNNAAQIYLDNVMISFIPKPVEQMQYTLGVLFAPFLIIFNYFFYEWLIKQSMVIKYKNFFVKFILLGLLLVPIFIYFGLIMSDFFYIKSSISSNVLGFVVYAFIFFPVLLYLFAKKKFENLLKILLTTEFIAVLFSIFAFTAASFIQIIDVYHFNPVYFPQTQLFFNKVILQQVVSLYGLFPLLLKPIFNLLGVSVINFTVIMGLLIICCFLSLFKFLKIVVSNKILALLGILGILSYTFFGVAFGTGLYAPYLQYWPIRTLGVSIILLLSALYWKKPSRLLYNLGFFCATLFIFFNFDSGIVVFLSWVLFLLYLEFWQRGNKSILDVVKLIFRHCLYAFFYCLAVFAFFIFYFLLNSDFLPSISLFFQYQKMFYTGYFLIPLPPLPHVWGFIILVYLTALSLSFYALKNRFTSKGPFYFILAIIGFGLFSYFEGRSHNATLVWPSFIAFLLLAIFLDDLLIILKKNLDNKLPSSPLLYTALLILSFIMFLPPIDIIKNYNFFVKNIFYSNRTTGSLSNSVKVDVTKNIDFIERNTTEGEQILILSYNYDGIYYGESKTQMVVGVVSPSDTFFRYQYSDLMNFVEVNKNIKIFVSPEYEDYKILEILNDTYQKKVDNFGMILYAK</sequence>
<dbReference type="Proteomes" id="UP000034333">
    <property type="component" value="Unassembled WGS sequence"/>
</dbReference>
<feature type="transmembrane region" description="Helical" evidence="1">
    <location>
        <begin position="227"/>
        <end position="247"/>
    </location>
</feature>
<feature type="transmembrane region" description="Helical" evidence="1">
    <location>
        <begin position="703"/>
        <end position="722"/>
    </location>
</feature>
<feature type="transmembrane region" description="Helical" evidence="1">
    <location>
        <begin position="589"/>
        <end position="614"/>
    </location>
</feature>
<keyword evidence="1" id="KW-0472">Membrane</keyword>
<feature type="transmembrane region" description="Helical" evidence="1">
    <location>
        <begin position="675"/>
        <end position="691"/>
    </location>
</feature>
<feature type="transmembrane region" description="Helical" evidence="1">
    <location>
        <begin position="515"/>
        <end position="532"/>
    </location>
</feature>
<protein>
    <submittedName>
        <fullName evidence="2">Uncharacterized protein</fullName>
    </submittedName>
</protein>
<feature type="transmembrane region" description="Helical" evidence="1">
    <location>
        <begin position="446"/>
        <end position="473"/>
    </location>
</feature>
<keyword evidence="1" id="KW-0812">Transmembrane</keyword>
<feature type="transmembrane region" description="Helical" evidence="1">
    <location>
        <begin position="539"/>
        <end position="554"/>
    </location>
</feature>
<dbReference type="STRING" id="1619036.US58_C0014G0025"/>
<evidence type="ECO:0000313" key="2">
    <source>
        <dbReference type="EMBL" id="KKQ40663.1"/>
    </source>
</evidence>